<gene>
    <name evidence="1" type="ORF">C2G38_2232700</name>
</gene>
<organism evidence="1 2">
    <name type="scientific">Gigaspora rosea</name>
    <dbReference type="NCBI Taxonomy" id="44941"/>
    <lineage>
        <taxon>Eukaryota</taxon>
        <taxon>Fungi</taxon>
        <taxon>Fungi incertae sedis</taxon>
        <taxon>Mucoromycota</taxon>
        <taxon>Glomeromycotina</taxon>
        <taxon>Glomeromycetes</taxon>
        <taxon>Diversisporales</taxon>
        <taxon>Gigasporaceae</taxon>
        <taxon>Gigaspora</taxon>
    </lineage>
</organism>
<sequence>MDEQQQIIQLFQLFLQFLTYINNPNHNYLLNSNQYFNYSLNNESETSINNSETILISTQSTNFKDQISVIEFIQNKQINPQDFYSRFNEIDSVNMVHDYEYPLNRRICWNCKESFHHRCCAACKLKLQDCDCKFICKLIALTGQKNKQGKYTQFKKCKWNTSDSCNLEHDCIGMHVKPIARPQNQSPKPIIAIFTLL</sequence>
<dbReference type="AlphaFoldDB" id="A0A397U0C7"/>
<evidence type="ECO:0000313" key="2">
    <source>
        <dbReference type="Proteomes" id="UP000266673"/>
    </source>
</evidence>
<dbReference type="EMBL" id="QKWP01003538">
    <property type="protein sequence ID" value="RIB00853.1"/>
    <property type="molecule type" value="Genomic_DNA"/>
</dbReference>
<dbReference type="Proteomes" id="UP000266673">
    <property type="component" value="Unassembled WGS sequence"/>
</dbReference>
<comment type="caution">
    <text evidence="1">The sequence shown here is derived from an EMBL/GenBank/DDBJ whole genome shotgun (WGS) entry which is preliminary data.</text>
</comment>
<keyword evidence="2" id="KW-1185">Reference proteome</keyword>
<accession>A0A397U0C7</accession>
<proteinExistence type="predicted"/>
<name>A0A397U0C7_9GLOM</name>
<reference evidence="1 2" key="1">
    <citation type="submission" date="2018-06" db="EMBL/GenBank/DDBJ databases">
        <title>Comparative genomics reveals the genomic features of Rhizophagus irregularis, R. cerebriforme, R. diaphanum and Gigaspora rosea, and their symbiotic lifestyle signature.</title>
        <authorList>
            <person name="Morin E."/>
            <person name="San Clemente H."/>
            <person name="Chen E.C.H."/>
            <person name="De La Providencia I."/>
            <person name="Hainaut M."/>
            <person name="Kuo A."/>
            <person name="Kohler A."/>
            <person name="Murat C."/>
            <person name="Tang N."/>
            <person name="Roy S."/>
            <person name="Loubradou J."/>
            <person name="Henrissat B."/>
            <person name="Grigoriev I.V."/>
            <person name="Corradi N."/>
            <person name="Roux C."/>
            <person name="Martin F.M."/>
        </authorList>
    </citation>
    <scope>NUCLEOTIDE SEQUENCE [LARGE SCALE GENOMIC DNA]</scope>
    <source>
        <strain evidence="1 2">DAOM 194757</strain>
    </source>
</reference>
<evidence type="ECO:0000313" key="1">
    <source>
        <dbReference type="EMBL" id="RIB00853.1"/>
    </source>
</evidence>
<protein>
    <submittedName>
        <fullName evidence="1">Uncharacterized protein</fullName>
    </submittedName>
</protein>
<dbReference type="OrthoDB" id="2477127at2759"/>